<dbReference type="InterPro" id="IPR039355">
    <property type="entry name" value="Transcription_factor_GATA"/>
</dbReference>
<dbReference type="PROSITE" id="PS50114">
    <property type="entry name" value="GATA_ZN_FINGER_2"/>
    <property type="match status" value="1"/>
</dbReference>
<dbReference type="SUPFAM" id="SSF57716">
    <property type="entry name" value="Glucocorticoid receptor-like (DNA-binding domain)"/>
    <property type="match status" value="1"/>
</dbReference>
<name>A0A4Q9LDU5_9MICR</name>
<evidence type="ECO:0000313" key="9">
    <source>
        <dbReference type="EMBL" id="TBU06034.1"/>
    </source>
</evidence>
<dbReference type="Gene3D" id="3.30.50.10">
    <property type="entry name" value="Erythroid Transcription Factor GATA-1, subunit A"/>
    <property type="match status" value="1"/>
</dbReference>
<dbReference type="PANTHER" id="PTHR10071:SF281">
    <property type="entry name" value="BOX A-BINDING FACTOR-RELATED"/>
    <property type="match status" value="1"/>
</dbReference>
<dbReference type="EMBL" id="PIXR01000572">
    <property type="protein sequence ID" value="TBU06034.1"/>
    <property type="molecule type" value="Genomic_DNA"/>
</dbReference>
<feature type="coiled-coil region" evidence="7">
    <location>
        <begin position="139"/>
        <end position="166"/>
    </location>
</feature>
<dbReference type="GO" id="GO:0008270">
    <property type="term" value="F:zinc ion binding"/>
    <property type="evidence" value="ECO:0007669"/>
    <property type="project" value="UniProtKB-KW"/>
</dbReference>
<evidence type="ECO:0000256" key="6">
    <source>
        <dbReference type="PROSITE-ProRule" id="PRU00094"/>
    </source>
</evidence>
<evidence type="ECO:0000256" key="5">
    <source>
        <dbReference type="ARBA" id="ARBA00023242"/>
    </source>
</evidence>
<protein>
    <submittedName>
        <fullName evidence="9">GATA zinc finger domain-containing protein</fullName>
    </submittedName>
</protein>
<keyword evidence="7" id="KW-0175">Coiled coil</keyword>
<evidence type="ECO:0000256" key="1">
    <source>
        <dbReference type="ARBA" id="ARBA00004123"/>
    </source>
</evidence>
<dbReference type="VEuPathDB" id="MicrosporidiaDB:CWI36_0094p0030"/>
<dbReference type="Pfam" id="PF00320">
    <property type="entry name" value="GATA"/>
    <property type="match status" value="1"/>
</dbReference>
<dbReference type="GO" id="GO:0000978">
    <property type="term" value="F:RNA polymerase II cis-regulatory region sequence-specific DNA binding"/>
    <property type="evidence" value="ECO:0007669"/>
    <property type="project" value="TreeGrafter"/>
</dbReference>
<keyword evidence="5" id="KW-0539">Nucleus</keyword>
<evidence type="ECO:0000259" key="8">
    <source>
        <dbReference type="PROSITE" id="PS50114"/>
    </source>
</evidence>
<keyword evidence="3 6" id="KW-0863">Zinc-finger</keyword>
<comment type="caution">
    <text evidence="9">The sequence shown here is derived from an EMBL/GenBank/DDBJ whole genome shotgun (WGS) entry which is preliminary data.</text>
</comment>
<dbReference type="InterPro" id="IPR013088">
    <property type="entry name" value="Znf_NHR/GATA"/>
</dbReference>
<accession>A0A4Q9LDU5</accession>
<dbReference type="InterPro" id="IPR000679">
    <property type="entry name" value="Znf_GATA"/>
</dbReference>
<dbReference type="CDD" id="cd00202">
    <property type="entry name" value="ZnF_GATA"/>
    <property type="match status" value="1"/>
</dbReference>
<evidence type="ECO:0000256" key="2">
    <source>
        <dbReference type="ARBA" id="ARBA00022723"/>
    </source>
</evidence>
<feature type="domain" description="GATA-type" evidence="8">
    <location>
        <begin position="421"/>
        <end position="473"/>
    </location>
</feature>
<reference evidence="9 10" key="1">
    <citation type="submission" date="2017-12" db="EMBL/GenBank/DDBJ databases">
        <authorList>
            <person name="Pombert J.-F."/>
            <person name="Haag K.L."/>
            <person name="Ebert D."/>
        </authorList>
    </citation>
    <scope>NUCLEOTIDE SEQUENCE [LARGE SCALE GENOMIC DNA]</scope>
    <source>
        <strain evidence="9">IL-BN-2</strain>
    </source>
</reference>
<keyword evidence="2" id="KW-0479">Metal-binding</keyword>
<proteinExistence type="predicted"/>
<dbReference type="VEuPathDB" id="MicrosporidiaDB:CWI39_0572p0030"/>
<dbReference type="SMART" id="SM00401">
    <property type="entry name" value="ZnF_GATA"/>
    <property type="match status" value="1"/>
</dbReference>
<organism evidence="9 10">
    <name type="scientific">Hamiltosporidium magnivora</name>
    <dbReference type="NCBI Taxonomy" id="148818"/>
    <lineage>
        <taxon>Eukaryota</taxon>
        <taxon>Fungi</taxon>
        <taxon>Fungi incertae sedis</taxon>
        <taxon>Microsporidia</taxon>
        <taxon>Dubosqiidae</taxon>
        <taxon>Hamiltosporidium</taxon>
    </lineage>
</organism>
<dbReference type="GO" id="GO:0045944">
    <property type="term" value="P:positive regulation of transcription by RNA polymerase II"/>
    <property type="evidence" value="ECO:0007669"/>
    <property type="project" value="TreeGrafter"/>
</dbReference>
<dbReference type="AlphaFoldDB" id="A0A4Q9LDU5"/>
<dbReference type="PANTHER" id="PTHR10071">
    <property type="entry name" value="TRANSCRIPTION FACTOR GATA FAMILY MEMBER"/>
    <property type="match status" value="1"/>
</dbReference>
<evidence type="ECO:0000256" key="7">
    <source>
        <dbReference type="SAM" id="Coils"/>
    </source>
</evidence>
<keyword evidence="4" id="KW-0862">Zinc</keyword>
<dbReference type="GO" id="GO:0005634">
    <property type="term" value="C:nucleus"/>
    <property type="evidence" value="ECO:0007669"/>
    <property type="project" value="UniProtKB-SubCell"/>
</dbReference>
<dbReference type="GO" id="GO:0000981">
    <property type="term" value="F:DNA-binding transcription factor activity, RNA polymerase II-specific"/>
    <property type="evidence" value="ECO:0007669"/>
    <property type="project" value="TreeGrafter"/>
</dbReference>
<evidence type="ECO:0000256" key="4">
    <source>
        <dbReference type="ARBA" id="ARBA00022833"/>
    </source>
</evidence>
<dbReference type="GO" id="GO:0000122">
    <property type="term" value="P:negative regulation of transcription by RNA polymerase II"/>
    <property type="evidence" value="ECO:0007669"/>
    <property type="project" value="TreeGrafter"/>
</dbReference>
<dbReference type="Proteomes" id="UP000293045">
    <property type="component" value="Unassembled WGS sequence"/>
</dbReference>
<gene>
    <name evidence="9" type="ORF">CWI39_0572p0030</name>
</gene>
<evidence type="ECO:0000256" key="3">
    <source>
        <dbReference type="ARBA" id="ARBA00022771"/>
    </source>
</evidence>
<evidence type="ECO:0000313" key="10">
    <source>
        <dbReference type="Proteomes" id="UP000293045"/>
    </source>
</evidence>
<sequence>MVFFFDNDKVVPKKEIEIDKELLANKTNERLEISNEKLEMFKKFTKMVNSNGKDLESKHFVYNKYSINNETNICAGGETLSEKQIQNFEKEFPKINFDANFYFNNFSIQEKVSEENRIDNRTNNLSPSDIEVKEEVINKQKSEKIVEETNDNIDTLENILETNEEKKFSSLPKNGLYDTTSSKICSDLEVQDLFKNKADLSPIEQKINNCFNQNNTINMNIQPNNNNNNNNFLNKQNIKEQEYTNYEMMQQFDSNHIDQRAVESILLDFRFRGAISSFNNRGHVSREMRHRFRKDSSTVLTPGVSIPKNNNIPTNFMNFGNPNLIHQQMNYTNLPMIRNPTIPIPGIENGPMNMGINMAMNMGMNMNVNMHDSECEMEPQFSSSGMPNTIEKWDAIRRLIKRKKNREIPTMQRNPITTVVQTQKNVCAHCGTEKTSLWRRFEGMFVCNACGLYYKMHGVRRPNFLKTDNIRRRKRAPR</sequence>
<comment type="subcellular location">
    <subcellularLocation>
        <location evidence="1">Nucleus</location>
    </subcellularLocation>
</comment>